<evidence type="ECO:0000313" key="2">
    <source>
        <dbReference type="Proteomes" id="UP001060215"/>
    </source>
</evidence>
<protein>
    <submittedName>
        <fullName evidence="1">Kinesin-like protein KIN-14I</fullName>
    </submittedName>
</protein>
<name>A0ACC0HJ80_9ERIC</name>
<dbReference type="Proteomes" id="UP001060215">
    <property type="component" value="Chromosome 4"/>
</dbReference>
<evidence type="ECO:0000313" key="1">
    <source>
        <dbReference type="EMBL" id="KAI8013345.1"/>
    </source>
</evidence>
<reference evidence="1 2" key="1">
    <citation type="journal article" date="2022" name="Plant J.">
        <title>Chromosome-level genome of Camellia lanceoleosa provides a valuable resource for understanding genome evolution and self-incompatibility.</title>
        <authorList>
            <person name="Gong W."/>
            <person name="Xiao S."/>
            <person name="Wang L."/>
            <person name="Liao Z."/>
            <person name="Chang Y."/>
            <person name="Mo W."/>
            <person name="Hu G."/>
            <person name="Li W."/>
            <person name="Zhao G."/>
            <person name="Zhu H."/>
            <person name="Hu X."/>
            <person name="Ji K."/>
            <person name="Xiang X."/>
            <person name="Song Q."/>
            <person name="Yuan D."/>
            <person name="Jin S."/>
            <person name="Zhang L."/>
        </authorList>
    </citation>
    <scope>NUCLEOTIDE SEQUENCE [LARGE SCALE GENOMIC DNA]</scope>
    <source>
        <strain evidence="1">SQ_2022a</strain>
    </source>
</reference>
<comment type="caution">
    <text evidence="1">The sequence shown here is derived from an EMBL/GenBank/DDBJ whole genome shotgun (WGS) entry which is preliminary data.</text>
</comment>
<keyword evidence="2" id="KW-1185">Reference proteome</keyword>
<gene>
    <name evidence="1" type="ORF">LOK49_LG05G03374</name>
</gene>
<sequence length="102" mass="11280">MYMKALYDALSMSYVTVTKLQSKLDGEINQTTVGQTTTLMFVHISPEPDTIEETLSTLKFAECVATVELGAARVNKDGADVKELKEPVLTFSLFSCLPLHYT</sequence>
<proteinExistence type="predicted"/>
<dbReference type="EMBL" id="CM045761">
    <property type="protein sequence ID" value="KAI8013345.1"/>
    <property type="molecule type" value="Genomic_DNA"/>
</dbReference>
<accession>A0ACC0HJ80</accession>
<organism evidence="1 2">
    <name type="scientific">Camellia lanceoleosa</name>
    <dbReference type="NCBI Taxonomy" id="1840588"/>
    <lineage>
        <taxon>Eukaryota</taxon>
        <taxon>Viridiplantae</taxon>
        <taxon>Streptophyta</taxon>
        <taxon>Embryophyta</taxon>
        <taxon>Tracheophyta</taxon>
        <taxon>Spermatophyta</taxon>
        <taxon>Magnoliopsida</taxon>
        <taxon>eudicotyledons</taxon>
        <taxon>Gunneridae</taxon>
        <taxon>Pentapetalae</taxon>
        <taxon>asterids</taxon>
        <taxon>Ericales</taxon>
        <taxon>Theaceae</taxon>
        <taxon>Camellia</taxon>
    </lineage>
</organism>